<keyword evidence="9 15" id="KW-0067">ATP-binding</keyword>
<dbReference type="HAMAP" id="MF_00283">
    <property type="entry name" value="Phe_tRNA_synth_beta1"/>
    <property type="match status" value="1"/>
</dbReference>
<keyword evidence="8 15" id="KW-0547">Nucleotide-binding</keyword>
<dbReference type="Gene3D" id="3.30.56.10">
    <property type="match status" value="2"/>
</dbReference>
<dbReference type="InterPro" id="IPR005121">
    <property type="entry name" value="Fdx_antiC-bd"/>
</dbReference>
<dbReference type="AlphaFoldDB" id="A0A4R9C1K6"/>
<evidence type="ECO:0000256" key="3">
    <source>
        <dbReference type="ARBA" id="ARBA00011209"/>
    </source>
</evidence>
<dbReference type="InterPro" id="IPR041616">
    <property type="entry name" value="PheRS_beta_core"/>
</dbReference>
<dbReference type="PROSITE" id="PS51447">
    <property type="entry name" value="FDX_ACB"/>
    <property type="match status" value="1"/>
</dbReference>
<proteinExistence type="inferred from homology"/>
<evidence type="ECO:0000256" key="10">
    <source>
        <dbReference type="ARBA" id="ARBA00022842"/>
    </source>
</evidence>
<feature type="binding site" evidence="15">
    <location>
        <position position="466"/>
    </location>
    <ligand>
        <name>Mg(2+)</name>
        <dbReference type="ChEBI" id="CHEBI:18420"/>
        <note>shared with alpha subunit</note>
    </ligand>
</feature>
<dbReference type="GO" id="GO:0016740">
    <property type="term" value="F:transferase activity"/>
    <property type="evidence" value="ECO:0007669"/>
    <property type="project" value="UniProtKB-ARBA"/>
</dbReference>
<dbReference type="SUPFAM" id="SSF54991">
    <property type="entry name" value="Anticodon-binding domain of PheRS"/>
    <property type="match status" value="1"/>
</dbReference>
<comment type="similarity">
    <text evidence="2 15">Belongs to the phenylalanyl-tRNA synthetase beta subunit family. Type 1 subfamily.</text>
</comment>
<dbReference type="GO" id="GO:0000287">
    <property type="term" value="F:magnesium ion binding"/>
    <property type="evidence" value="ECO:0007669"/>
    <property type="project" value="UniProtKB-UniRule"/>
</dbReference>
<evidence type="ECO:0000256" key="16">
    <source>
        <dbReference type="PROSITE-ProRule" id="PRU00209"/>
    </source>
</evidence>
<dbReference type="Gene3D" id="2.40.50.140">
    <property type="entry name" value="Nucleic acid-binding proteins"/>
    <property type="match status" value="1"/>
</dbReference>
<evidence type="ECO:0000256" key="14">
    <source>
        <dbReference type="ARBA" id="ARBA00049255"/>
    </source>
</evidence>
<dbReference type="Gene3D" id="3.30.70.380">
    <property type="entry name" value="Ferrodoxin-fold anticodon-binding domain"/>
    <property type="match status" value="1"/>
</dbReference>
<keyword evidence="4 15" id="KW-0963">Cytoplasm</keyword>
<keyword evidence="10 15" id="KW-0460">Magnesium</keyword>
<gene>
    <name evidence="15" type="primary">pheT</name>
    <name evidence="20" type="ORF">EQF91_03575</name>
</gene>
<dbReference type="FunFam" id="3.30.70.380:FF:000001">
    <property type="entry name" value="Phenylalanine--tRNA ligase beta subunit"/>
    <property type="match status" value="1"/>
</dbReference>
<dbReference type="NCBIfam" id="TIGR00472">
    <property type="entry name" value="pheT_bact"/>
    <property type="match status" value="1"/>
</dbReference>
<dbReference type="GO" id="GO:0004826">
    <property type="term" value="F:phenylalanine-tRNA ligase activity"/>
    <property type="evidence" value="ECO:0007669"/>
    <property type="project" value="UniProtKB-UniRule"/>
</dbReference>
<evidence type="ECO:0000256" key="2">
    <source>
        <dbReference type="ARBA" id="ARBA00008653"/>
    </source>
</evidence>
<dbReference type="Pfam" id="PF03484">
    <property type="entry name" value="B5"/>
    <property type="match status" value="1"/>
</dbReference>
<evidence type="ECO:0000256" key="4">
    <source>
        <dbReference type="ARBA" id="ARBA00022490"/>
    </source>
</evidence>
<evidence type="ECO:0000259" key="19">
    <source>
        <dbReference type="PROSITE" id="PS51483"/>
    </source>
</evidence>
<comment type="subunit">
    <text evidence="3 15">Tetramer of two alpha and two beta subunits.</text>
</comment>
<dbReference type="InterPro" id="IPR036690">
    <property type="entry name" value="Fdx_antiC-bd_sf"/>
</dbReference>
<evidence type="ECO:0000256" key="7">
    <source>
        <dbReference type="ARBA" id="ARBA00022723"/>
    </source>
</evidence>
<dbReference type="PROSITE" id="PS51483">
    <property type="entry name" value="B5"/>
    <property type="match status" value="1"/>
</dbReference>
<dbReference type="Gene3D" id="3.50.40.10">
    <property type="entry name" value="Phenylalanyl-trna Synthetase, Chain B, domain 3"/>
    <property type="match status" value="1"/>
</dbReference>
<accession>A0A4R9C1K6</accession>
<keyword evidence="12 15" id="KW-0648">Protein biosynthesis</keyword>
<keyword evidence="11 16" id="KW-0694">RNA-binding</keyword>
<dbReference type="SMART" id="SM00896">
    <property type="entry name" value="FDX-ACB"/>
    <property type="match status" value="1"/>
</dbReference>
<name>A0A4R9C1K6_9FIRM</name>
<evidence type="ECO:0000313" key="21">
    <source>
        <dbReference type="Proteomes" id="UP000297454"/>
    </source>
</evidence>
<comment type="catalytic activity">
    <reaction evidence="14 15">
        <text>tRNA(Phe) + L-phenylalanine + ATP = L-phenylalanyl-tRNA(Phe) + AMP + diphosphate + H(+)</text>
        <dbReference type="Rhea" id="RHEA:19413"/>
        <dbReference type="Rhea" id="RHEA-COMP:9668"/>
        <dbReference type="Rhea" id="RHEA-COMP:9699"/>
        <dbReference type="ChEBI" id="CHEBI:15378"/>
        <dbReference type="ChEBI" id="CHEBI:30616"/>
        <dbReference type="ChEBI" id="CHEBI:33019"/>
        <dbReference type="ChEBI" id="CHEBI:58095"/>
        <dbReference type="ChEBI" id="CHEBI:78442"/>
        <dbReference type="ChEBI" id="CHEBI:78531"/>
        <dbReference type="ChEBI" id="CHEBI:456215"/>
        <dbReference type="EC" id="6.1.1.20"/>
    </reaction>
</comment>
<dbReference type="InterPro" id="IPR009061">
    <property type="entry name" value="DNA-bd_dom_put_sf"/>
</dbReference>
<dbReference type="GO" id="GO:0009328">
    <property type="term" value="C:phenylalanine-tRNA ligase complex"/>
    <property type="evidence" value="ECO:0007669"/>
    <property type="project" value="TreeGrafter"/>
</dbReference>
<comment type="cofactor">
    <cofactor evidence="15">
        <name>Mg(2+)</name>
        <dbReference type="ChEBI" id="CHEBI:18420"/>
    </cofactor>
    <text evidence="15">Binds 2 magnesium ions per tetramer.</text>
</comment>
<keyword evidence="21" id="KW-1185">Reference proteome</keyword>
<evidence type="ECO:0000256" key="15">
    <source>
        <dbReference type="HAMAP-Rule" id="MF_00283"/>
    </source>
</evidence>
<evidence type="ECO:0000259" key="18">
    <source>
        <dbReference type="PROSITE" id="PS51447"/>
    </source>
</evidence>
<dbReference type="CDD" id="cd00769">
    <property type="entry name" value="PheRS_beta_core"/>
    <property type="match status" value="1"/>
</dbReference>
<dbReference type="RefSeq" id="WP_134744388.1">
    <property type="nucleotide sequence ID" value="NZ_JBFNGE010000064.1"/>
</dbReference>
<organism evidence="20 21">
    <name type="scientific">Helcococcus ovis</name>
    <dbReference type="NCBI Taxonomy" id="72026"/>
    <lineage>
        <taxon>Bacteria</taxon>
        <taxon>Bacillati</taxon>
        <taxon>Bacillota</taxon>
        <taxon>Tissierellia</taxon>
        <taxon>Tissierellales</taxon>
        <taxon>Peptoniphilaceae</taxon>
        <taxon>Helcococcus</taxon>
    </lineage>
</organism>
<dbReference type="InterPro" id="IPR033714">
    <property type="entry name" value="tRNA_bind_bactPheRS"/>
</dbReference>
<dbReference type="InterPro" id="IPR045864">
    <property type="entry name" value="aa-tRNA-synth_II/BPL/LPL"/>
</dbReference>
<dbReference type="InterPro" id="IPR005147">
    <property type="entry name" value="tRNA_synthase_B5-dom"/>
</dbReference>
<keyword evidence="7 15" id="KW-0479">Metal-binding</keyword>
<dbReference type="EMBL" id="SCFR01000009">
    <property type="protein sequence ID" value="TFF66544.1"/>
    <property type="molecule type" value="Genomic_DNA"/>
</dbReference>
<evidence type="ECO:0000256" key="12">
    <source>
        <dbReference type="ARBA" id="ARBA00022917"/>
    </source>
</evidence>
<dbReference type="Pfam" id="PF01588">
    <property type="entry name" value="tRNA_bind"/>
    <property type="match status" value="1"/>
</dbReference>
<feature type="binding site" evidence="15">
    <location>
        <position position="460"/>
    </location>
    <ligand>
        <name>Mg(2+)</name>
        <dbReference type="ChEBI" id="CHEBI:18420"/>
        <note>shared with alpha subunit</note>
    </ligand>
</feature>
<dbReference type="InterPro" id="IPR002547">
    <property type="entry name" value="tRNA-bd_dom"/>
</dbReference>
<dbReference type="Gene3D" id="3.30.930.10">
    <property type="entry name" value="Bira Bifunctional Protein, Domain 2"/>
    <property type="match status" value="1"/>
</dbReference>
<dbReference type="Pfam" id="PF17759">
    <property type="entry name" value="tRNA_synthFbeta"/>
    <property type="match status" value="1"/>
</dbReference>
<dbReference type="InterPro" id="IPR020825">
    <property type="entry name" value="Phe-tRNA_synthase-like_B3/B4"/>
</dbReference>
<dbReference type="Pfam" id="PF03483">
    <property type="entry name" value="B3_4"/>
    <property type="match status" value="1"/>
</dbReference>
<keyword evidence="13 15" id="KW-0030">Aminoacyl-tRNA synthetase</keyword>
<dbReference type="GO" id="GO:0006432">
    <property type="term" value="P:phenylalanyl-tRNA aminoacylation"/>
    <property type="evidence" value="ECO:0007669"/>
    <property type="project" value="UniProtKB-UniRule"/>
</dbReference>
<dbReference type="CDD" id="cd02796">
    <property type="entry name" value="tRNA_bind_bactPheRS"/>
    <property type="match status" value="1"/>
</dbReference>
<reference evidence="20 21" key="1">
    <citation type="submission" date="2019-01" db="EMBL/GenBank/DDBJ databases">
        <title>Draft Genome Sequences of Helcococcus ovis Strains Isolated from the Uterus and Vagina of Dairy Cows with Metritis.</title>
        <authorList>
            <person name="Cunha F."/>
            <person name="Jeon S.J."/>
            <person name="Kutzer P."/>
            <person name="Galvao K.N."/>
        </authorList>
    </citation>
    <scope>NUCLEOTIDE SEQUENCE [LARGE SCALE GENOMIC DNA]</scope>
    <source>
        <strain evidence="20 21">KG-37</strain>
    </source>
</reference>
<dbReference type="InterPro" id="IPR004532">
    <property type="entry name" value="Phe-tRNA-ligase_IIc_bsu_bact"/>
</dbReference>
<dbReference type="PANTHER" id="PTHR10947">
    <property type="entry name" value="PHENYLALANYL-TRNA SYNTHETASE BETA CHAIN AND LEUCINE-RICH REPEAT-CONTAINING PROTEIN 47"/>
    <property type="match status" value="1"/>
</dbReference>
<dbReference type="SUPFAM" id="SSF46955">
    <property type="entry name" value="Putative DNA-binding domain"/>
    <property type="match status" value="1"/>
</dbReference>
<dbReference type="SMART" id="SM00874">
    <property type="entry name" value="B5"/>
    <property type="match status" value="1"/>
</dbReference>
<dbReference type="SUPFAM" id="SSF56037">
    <property type="entry name" value="PheT/TilS domain"/>
    <property type="match status" value="1"/>
</dbReference>
<dbReference type="Proteomes" id="UP000297454">
    <property type="component" value="Unassembled WGS sequence"/>
</dbReference>
<dbReference type="SUPFAM" id="SSF50249">
    <property type="entry name" value="Nucleic acid-binding proteins"/>
    <property type="match status" value="1"/>
</dbReference>
<dbReference type="GO" id="GO:0140096">
    <property type="term" value="F:catalytic activity, acting on a protein"/>
    <property type="evidence" value="ECO:0007669"/>
    <property type="project" value="UniProtKB-ARBA"/>
</dbReference>
<dbReference type="SMART" id="SM00873">
    <property type="entry name" value="B3_4"/>
    <property type="match status" value="1"/>
</dbReference>
<evidence type="ECO:0000256" key="11">
    <source>
        <dbReference type="ARBA" id="ARBA00022884"/>
    </source>
</evidence>
<dbReference type="InterPro" id="IPR005146">
    <property type="entry name" value="B3/B4_tRNA-bd"/>
</dbReference>
<dbReference type="InterPro" id="IPR045060">
    <property type="entry name" value="Phe-tRNA-ligase_IIc_bsu"/>
</dbReference>
<comment type="subcellular location">
    <subcellularLocation>
        <location evidence="1 15">Cytoplasm</location>
    </subcellularLocation>
</comment>
<dbReference type="GO" id="GO:0000049">
    <property type="term" value="F:tRNA binding"/>
    <property type="evidence" value="ECO:0007669"/>
    <property type="project" value="UniProtKB-UniRule"/>
</dbReference>
<keyword evidence="5 16" id="KW-0820">tRNA-binding</keyword>
<evidence type="ECO:0000256" key="6">
    <source>
        <dbReference type="ARBA" id="ARBA00022598"/>
    </source>
</evidence>
<dbReference type="InterPro" id="IPR012340">
    <property type="entry name" value="NA-bd_OB-fold"/>
</dbReference>
<evidence type="ECO:0000256" key="8">
    <source>
        <dbReference type="ARBA" id="ARBA00022741"/>
    </source>
</evidence>
<feature type="binding site" evidence="15">
    <location>
        <position position="470"/>
    </location>
    <ligand>
        <name>Mg(2+)</name>
        <dbReference type="ChEBI" id="CHEBI:18420"/>
        <note>shared with alpha subunit</note>
    </ligand>
</feature>
<feature type="domain" description="FDX-ACB" evidence="18">
    <location>
        <begin position="699"/>
        <end position="792"/>
    </location>
</feature>
<dbReference type="PROSITE" id="PS50886">
    <property type="entry name" value="TRBD"/>
    <property type="match status" value="1"/>
</dbReference>
<evidence type="ECO:0000313" key="20">
    <source>
        <dbReference type="EMBL" id="TFF66544.1"/>
    </source>
</evidence>
<keyword evidence="6 15" id="KW-0436">Ligase</keyword>
<feature type="domain" description="TRNA-binding" evidence="17">
    <location>
        <begin position="38"/>
        <end position="152"/>
    </location>
</feature>
<evidence type="ECO:0000256" key="9">
    <source>
        <dbReference type="ARBA" id="ARBA00022840"/>
    </source>
</evidence>
<feature type="binding site" evidence="15">
    <location>
        <position position="469"/>
    </location>
    <ligand>
        <name>Mg(2+)</name>
        <dbReference type="ChEBI" id="CHEBI:18420"/>
        <note>shared with alpha subunit</note>
    </ligand>
</feature>
<evidence type="ECO:0000259" key="17">
    <source>
        <dbReference type="PROSITE" id="PS50886"/>
    </source>
</evidence>
<evidence type="ECO:0000256" key="13">
    <source>
        <dbReference type="ARBA" id="ARBA00023146"/>
    </source>
</evidence>
<dbReference type="GO" id="GO:0005524">
    <property type="term" value="F:ATP binding"/>
    <property type="evidence" value="ECO:0007669"/>
    <property type="project" value="UniProtKB-UniRule"/>
</dbReference>
<evidence type="ECO:0000256" key="1">
    <source>
        <dbReference type="ARBA" id="ARBA00004496"/>
    </source>
</evidence>
<feature type="domain" description="B5" evidence="19">
    <location>
        <begin position="407"/>
        <end position="482"/>
    </location>
</feature>
<evidence type="ECO:0000256" key="5">
    <source>
        <dbReference type="ARBA" id="ARBA00022555"/>
    </source>
</evidence>
<protein>
    <recommendedName>
        <fullName evidence="15">Phenylalanine--tRNA ligase beta subunit</fullName>
        <ecNumber evidence="15">6.1.1.20</ecNumber>
    </recommendedName>
    <alternativeName>
        <fullName evidence="15">Phenylalanyl-tRNA synthetase beta subunit</fullName>
        <shortName evidence="15">PheRS</shortName>
    </alternativeName>
</protein>
<dbReference type="PANTHER" id="PTHR10947:SF0">
    <property type="entry name" value="PHENYLALANINE--TRNA LIGASE BETA SUBUNIT"/>
    <property type="match status" value="1"/>
</dbReference>
<dbReference type="Pfam" id="PF03147">
    <property type="entry name" value="FDX-ACB"/>
    <property type="match status" value="1"/>
</dbReference>
<sequence>MLVPVKWLREYLDIEADAREIANRVTDSGSHVESIQKYEGLSNLVIAKILDIKKHENADKLSLVDIDFGKGIETIVTGAKNMKIGDNVVFAKLGATLPGGIVIKEATLQGVVSKGMLCGYSELGVSENLVPKNSEDGLIILNDDAKVGEDAVKALGLDDSIIEFEITPNRPDCLSIIGMAREVAAVFDKKIQEPSMKVENTVDSYKQYFNGVKIETNKVNRFMTAIVKDVEIKESPLYIQNYLRNAGMRPINNIVDFTNFIMLEYGQPLHAYDLDKVEGKSLIVRMARDEETIKTLDDTERKLVSEDIVIADENSRVIGLAGVMGGQDTEVTKNTKNILIEAASFDSETIRKTSKRLALRSEASSRFEKGVPAKLAEYGIQRFLKLVEETNSGKVVSGIESVENFNPRDRVIELRNDRANSLLGLDLSIEETKKYLESLELNTEIQGENLLVTIPYFRGDLTIEADLIEEVGRLYGFHNITPKPLIGGLTKGVKSDMRNFLDKARMELYALGFSEILTYSFISNKVFDKLCLSENDSMRNTVKIINPLGEDFSVMRTTLIGNNLEVVRKNLNNKQFDLKLSEVGNTFIKNGENIEEVKLMTFSVVGNYDFYYIKDILLTLFDTFGINDIRFERETENSIFHSGRCANVYVNDTKVAVIGEISPIVAENYDIEKRVYMVEANLTELYNFKKDLIQYQEISRYPLVERDIAIVVDKFTQSQDIVDVIKANGGKYLKFVKLFDIYKGSQIAEDKVSLAYKIGFQSNESTLKDEVIKTAFENIVNGLNNAFDIDLRS</sequence>
<comment type="caution">
    <text evidence="20">The sequence shown here is derived from an EMBL/GenBank/DDBJ whole genome shotgun (WGS) entry which is preliminary data.</text>
</comment>
<dbReference type="EC" id="6.1.1.20" evidence="15"/>
<dbReference type="SUPFAM" id="SSF55681">
    <property type="entry name" value="Class II aaRS and biotin synthetases"/>
    <property type="match status" value="1"/>
</dbReference>